<gene>
    <name evidence="1" type="ORF">D3873_06180</name>
</gene>
<accession>A0A385YRW4</accession>
<dbReference type="KEGG" id="paek:D3873_06180"/>
<protein>
    <submittedName>
        <fullName evidence="1">DNA alkylation repair protein</fullName>
    </submittedName>
</protein>
<dbReference type="RefSeq" id="WP_119883229.1">
    <property type="nucleotide sequence ID" value="NZ_CP032418.1"/>
</dbReference>
<dbReference type="InterPro" id="IPR014825">
    <property type="entry name" value="DNA_alkylation"/>
</dbReference>
<dbReference type="AlphaFoldDB" id="A0A385YRW4"/>
<proteinExistence type="predicted"/>
<dbReference type="Pfam" id="PF08713">
    <property type="entry name" value="DNA_alkylation"/>
    <property type="match status" value="1"/>
</dbReference>
<dbReference type="PANTHER" id="PTHR34070">
    <property type="entry name" value="ARMADILLO-TYPE FOLD"/>
    <property type="match status" value="1"/>
</dbReference>
<dbReference type="CDD" id="cd07064">
    <property type="entry name" value="AlkD_like_1"/>
    <property type="match status" value="1"/>
</dbReference>
<dbReference type="PANTHER" id="PTHR34070:SF1">
    <property type="entry name" value="DNA ALKYLATION REPAIR PROTEIN"/>
    <property type="match status" value="1"/>
</dbReference>
<organism evidence="1 2">
    <name type="scientific">Paenisporosarcina cavernae</name>
    <dbReference type="NCBI Taxonomy" id="2320858"/>
    <lineage>
        <taxon>Bacteria</taxon>
        <taxon>Bacillati</taxon>
        <taxon>Bacillota</taxon>
        <taxon>Bacilli</taxon>
        <taxon>Bacillales</taxon>
        <taxon>Caryophanaceae</taxon>
        <taxon>Paenisporosarcina</taxon>
    </lineage>
</organism>
<reference evidence="2" key="1">
    <citation type="submission" date="2018-09" db="EMBL/GenBank/DDBJ databases">
        <authorList>
            <person name="Zhu H."/>
        </authorList>
    </citation>
    <scope>NUCLEOTIDE SEQUENCE [LARGE SCALE GENOMIC DNA]</scope>
    <source>
        <strain evidence="2">K2R23-3</strain>
    </source>
</reference>
<dbReference type="EMBL" id="CP032418">
    <property type="protein sequence ID" value="AYC29489.1"/>
    <property type="molecule type" value="Genomic_DNA"/>
</dbReference>
<dbReference type="Gene3D" id="1.20.1660.10">
    <property type="entry name" value="Hypothetical protein (EF3068)"/>
    <property type="match status" value="1"/>
</dbReference>
<dbReference type="Gene3D" id="1.25.40.290">
    <property type="entry name" value="ARM repeat domains"/>
    <property type="match status" value="1"/>
</dbReference>
<dbReference type="OrthoDB" id="9775346at2"/>
<name>A0A385YRW4_9BACL</name>
<dbReference type="InterPro" id="IPR016024">
    <property type="entry name" value="ARM-type_fold"/>
</dbReference>
<dbReference type="SUPFAM" id="SSF48371">
    <property type="entry name" value="ARM repeat"/>
    <property type="match status" value="1"/>
</dbReference>
<keyword evidence="2" id="KW-1185">Reference proteome</keyword>
<evidence type="ECO:0000313" key="2">
    <source>
        <dbReference type="Proteomes" id="UP000265725"/>
    </source>
</evidence>
<dbReference type="Proteomes" id="UP000265725">
    <property type="component" value="Chromosome"/>
</dbReference>
<evidence type="ECO:0000313" key="1">
    <source>
        <dbReference type="EMBL" id="AYC29489.1"/>
    </source>
</evidence>
<sequence length="230" mass="27320">MKKDWDKTHFIQKLYDARDKELATTMEAYMKNHFVFLGIKSPERLLLMKEYFSDYELPKYPEVLSEAMDVFLLPEREFQYAAIFIVSKYKKKLQVEDLSFFEQLILSKSWWDTVDSIAPTLVGDIVLRNRKIGEKVMGEWSNHSNKWLNRASLLHMLKYKEKTDEALMTELILKHAKSTEFFLQKAIGWLLREYSKTNPSFVQTFVSTYDLAPLSKREAVKHIEKDEQRN</sequence>